<sequence length="178" mass="20782">MNPTDLPQLQHLDFLPYLDETGHLPTDLQGKIGVYAIFDREKNLQFINYSRDIFLSLKQHLVRQPDCCYWIKAQTIERPNRTLLESIREAWLQENHNALVEQNLDSSLWTDPIDAKPTMTPEEIATYEASDGIEQTKLLKNVARRVEAQIKQQLELRGVQEEIRFNPKLKEKGLLDLK</sequence>
<gene>
    <name evidence="1" type="ORF">BH720_17290</name>
</gene>
<dbReference type="OrthoDB" id="424286at2"/>
<accession>A0A1E5QGV7</accession>
<dbReference type="RefSeq" id="WP_069968468.1">
    <property type="nucleotide sequence ID" value="NZ_CM124774.1"/>
</dbReference>
<dbReference type="InterPro" id="IPR049578">
    <property type="entry name" value="CAXIP1-like_GIY-YIG_dom"/>
</dbReference>
<name>A0A1E5QGV7_9CYAN</name>
<dbReference type="STRING" id="1781255.BH720_17290"/>
<dbReference type="CDD" id="cd10450">
    <property type="entry name" value="GIY-YIG_AtGrxS16_like"/>
    <property type="match status" value="1"/>
</dbReference>
<dbReference type="EMBL" id="MJGC01000077">
    <property type="protein sequence ID" value="OEJ73858.1"/>
    <property type="molecule type" value="Genomic_DNA"/>
</dbReference>
<dbReference type="AlphaFoldDB" id="A0A1E5QGV7"/>
<reference evidence="1" key="1">
    <citation type="submission" date="2016-09" db="EMBL/GenBank/DDBJ databases">
        <title>Draft genome of thermotolerant cyanobacterium Desertifilum sp. strain IPPAS B-1220.</title>
        <authorList>
            <person name="Sinetova M.A."/>
            <person name="Bolakhan K."/>
            <person name="Zayadan B.K."/>
            <person name="Mironov K.S."/>
            <person name="Ustinova V."/>
            <person name="Kupriyanova E.V."/>
            <person name="Sidorov R.A."/>
            <person name="Skrypnik A.N."/>
            <person name="Gogoleva N.E."/>
            <person name="Gogolev Y.V."/>
            <person name="Los D.A."/>
        </authorList>
    </citation>
    <scope>NUCLEOTIDE SEQUENCE [LARGE SCALE GENOMIC DNA]</scope>
    <source>
        <strain evidence="1">IPPAS B-1220</strain>
    </source>
</reference>
<evidence type="ECO:0000313" key="1">
    <source>
        <dbReference type="EMBL" id="OEJ73858.1"/>
    </source>
</evidence>
<comment type="caution">
    <text evidence="1">The sequence shown here is derived from an EMBL/GenBank/DDBJ whole genome shotgun (WGS) entry which is preliminary data.</text>
</comment>
<protein>
    <submittedName>
        <fullName evidence="1">Nuclease subunit of the excinuclease complex</fullName>
    </submittedName>
</protein>
<proteinExistence type="predicted"/>
<organism evidence="1">
    <name type="scientific">Desertifilum tharense IPPAS B-1220</name>
    <dbReference type="NCBI Taxonomy" id="1781255"/>
    <lineage>
        <taxon>Bacteria</taxon>
        <taxon>Bacillati</taxon>
        <taxon>Cyanobacteriota</taxon>
        <taxon>Cyanophyceae</taxon>
        <taxon>Desertifilales</taxon>
        <taxon>Desertifilaceae</taxon>
        <taxon>Desertifilum</taxon>
    </lineage>
</organism>